<feature type="signal peptide" evidence="1">
    <location>
        <begin position="1"/>
        <end position="23"/>
    </location>
</feature>
<organism evidence="2 3">
    <name type="scientific">Suillus discolor</name>
    <dbReference type="NCBI Taxonomy" id="1912936"/>
    <lineage>
        <taxon>Eukaryota</taxon>
        <taxon>Fungi</taxon>
        <taxon>Dikarya</taxon>
        <taxon>Basidiomycota</taxon>
        <taxon>Agaricomycotina</taxon>
        <taxon>Agaricomycetes</taxon>
        <taxon>Agaricomycetidae</taxon>
        <taxon>Boletales</taxon>
        <taxon>Suillineae</taxon>
        <taxon>Suillaceae</taxon>
        <taxon>Suillus</taxon>
    </lineage>
</organism>
<evidence type="ECO:0000313" key="2">
    <source>
        <dbReference type="EMBL" id="KAG2109029.1"/>
    </source>
</evidence>
<dbReference type="RefSeq" id="XP_041293272.1">
    <property type="nucleotide sequence ID" value="XM_041437261.1"/>
</dbReference>
<dbReference type="GeneID" id="64699520"/>
<comment type="caution">
    <text evidence="2">The sequence shown here is derived from an EMBL/GenBank/DDBJ whole genome shotgun (WGS) entry which is preliminary data.</text>
</comment>
<protein>
    <recommendedName>
        <fullName evidence="4">Secreted protein</fullName>
    </recommendedName>
</protein>
<keyword evidence="3" id="KW-1185">Reference proteome</keyword>
<sequence>MNSTSFVTFAFTICCLSVQTILARRHTVMIPTTFVLCHHRDSSRFVVEIEGGLVGTWLCTVTMRYSPNISGTVVFSLGPSDAAWPQAAVYFLNRIGRRPQEESMAIHGEIDYQ</sequence>
<evidence type="ECO:0000313" key="3">
    <source>
        <dbReference type="Proteomes" id="UP000823399"/>
    </source>
</evidence>
<evidence type="ECO:0008006" key="4">
    <source>
        <dbReference type="Google" id="ProtNLM"/>
    </source>
</evidence>
<feature type="chain" id="PRO_5040511009" description="Secreted protein" evidence="1">
    <location>
        <begin position="24"/>
        <end position="113"/>
    </location>
</feature>
<gene>
    <name evidence="2" type="ORF">F5147DRAFT_693718</name>
</gene>
<dbReference type="EMBL" id="JABBWM010000025">
    <property type="protein sequence ID" value="KAG2109029.1"/>
    <property type="molecule type" value="Genomic_DNA"/>
</dbReference>
<accession>A0A9P7F8U1</accession>
<evidence type="ECO:0000256" key="1">
    <source>
        <dbReference type="SAM" id="SignalP"/>
    </source>
</evidence>
<proteinExistence type="predicted"/>
<name>A0A9P7F8U1_9AGAM</name>
<reference evidence="2" key="1">
    <citation type="journal article" date="2020" name="New Phytol.">
        <title>Comparative genomics reveals dynamic genome evolution in host specialist ectomycorrhizal fungi.</title>
        <authorList>
            <person name="Lofgren L.A."/>
            <person name="Nguyen N.H."/>
            <person name="Vilgalys R."/>
            <person name="Ruytinx J."/>
            <person name="Liao H.L."/>
            <person name="Branco S."/>
            <person name="Kuo A."/>
            <person name="LaButti K."/>
            <person name="Lipzen A."/>
            <person name="Andreopoulos W."/>
            <person name="Pangilinan J."/>
            <person name="Riley R."/>
            <person name="Hundley H."/>
            <person name="Na H."/>
            <person name="Barry K."/>
            <person name="Grigoriev I.V."/>
            <person name="Stajich J.E."/>
            <person name="Kennedy P.G."/>
        </authorList>
    </citation>
    <scope>NUCLEOTIDE SEQUENCE</scope>
    <source>
        <strain evidence="2">FC423</strain>
    </source>
</reference>
<dbReference type="AlphaFoldDB" id="A0A9P7F8U1"/>
<dbReference type="Proteomes" id="UP000823399">
    <property type="component" value="Unassembled WGS sequence"/>
</dbReference>
<keyword evidence="1" id="KW-0732">Signal</keyword>